<reference evidence="2 3" key="1">
    <citation type="submission" date="2018-03" db="EMBL/GenBank/DDBJ databases">
        <title>Genomic Encyclopedia of Archaeal and Bacterial Type Strains, Phase II (KMG-II): from individual species to whole genera.</title>
        <authorList>
            <person name="Goeker M."/>
        </authorList>
    </citation>
    <scope>NUCLEOTIDE SEQUENCE [LARGE SCALE GENOMIC DNA]</scope>
    <source>
        <strain evidence="2 3">DSM 100212</strain>
    </source>
</reference>
<gene>
    <name evidence="2" type="ORF">CLV74_103306</name>
</gene>
<organism evidence="2 3">
    <name type="scientific">Donghicola tyrosinivorans</name>
    <dbReference type="NCBI Taxonomy" id="1652492"/>
    <lineage>
        <taxon>Bacteria</taxon>
        <taxon>Pseudomonadati</taxon>
        <taxon>Pseudomonadota</taxon>
        <taxon>Alphaproteobacteria</taxon>
        <taxon>Rhodobacterales</taxon>
        <taxon>Roseobacteraceae</taxon>
        <taxon>Donghicola</taxon>
    </lineage>
</organism>
<dbReference type="AlphaFoldDB" id="A0A2T0WYG9"/>
<comment type="caution">
    <text evidence="2">The sequence shown here is derived from an EMBL/GenBank/DDBJ whole genome shotgun (WGS) entry which is preliminary data.</text>
</comment>
<feature type="signal peptide" evidence="1">
    <location>
        <begin position="1"/>
        <end position="35"/>
    </location>
</feature>
<keyword evidence="1" id="KW-0732">Signal</keyword>
<evidence type="ECO:0008006" key="4">
    <source>
        <dbReference type="Google" id="ProtNLM"/>
    </source>
</evidence>
<protein>
    <recommendedName>
        <fullName evidence="4">DUF4177 domain-containing protein</fullName>
    </recommendedName>
</protein>
<feature type="chain" id="PRO_5015554382" description="DUF4177 domain-containing protein" evidence="1">
    <location>
        <begin position="36"/>
        <end position="108"/>
    </location>
</feature>
<proteinExistence type="predicted"/>
<evidence type="ECO:0000256" key="1">
    <source>
        <dbReference type="SAM" id="SignalP"/>
    </source>
</evidence>
<name>A0A2T0WYG9_9RHOB</name>
<keyword evidence="3" id="KW-1185">Reference proteome</keyword>
<sequence>MRLLLHISRCGRTVGGMKHIILPLILATAALPAQAACYADYKAKQDNPLRLAYGVSQIEGACTAAQAQSELAPALANDGWTLLTILGTFDETGLQSRKDAAGEFYLRY</sequence>
<dbReference type="EMBL" id="PVTQ01000003">
    <property type="protein sequence ID" value="PRY91717.1"/>
    <property type="molecule type" value="Genomic_DNA"/>
</dbReference>
<accession>A0A2T0WYG9</accession>
<evidence type="ECO:0000313" key="2">
    <source>
        <dbReference type="EMBL" id="PRY91717.1"/>
    </source>
</evidence>
<evidence type="ECO:0000313" key="3">
    <source>
        <dbReference type="Proteomes" id="UP000238392"/>
    </source>
</evidence>
<dbReference type="Proteomes" id="UP000238392">
    <property type="component" value="Unassembled WGS sequence"/>
</dbReference>